<dbReference type="EMBL" id="ML986518">
    <property type="protein sequence ID" value="KAF2272690.1"/>
    <property type="molecule type" value="Genomic_DNA"/>
</dbReference>
<gene>
    <name evidence="1" type="ORF">EI97DRAFT_203081</name>
</gene>
<evidence type="ECO:0000313" key="1">
    <source>
        <dbReference type="EMBL" id="KAF2272690.1"/>
    </source>
</evidence>
<organism evidence="1 2">
    <name type="scientific">Westerdykella ornata</name>
    <dbReference type="NCBI Taxonomy" id="318751"/>
    <lineage>
        <taxon>Eukaryota</taxon>
        <taxon>Fungi</taxon>
        <taxon>Dikarya</taxon>
        <taxon>Ascomycota</taxon>
        <taxon>Pezizomycotina</taxon>
        <taxon>Dothideomycetes</taxon>
        <taxon>Pleosporomycetidae</taxon>
        <taxon>Pleosporales</taxon>
        <taxon>Sporormiaceae</taxon>
        <taxon>Westerdykella</taxon>
    </lineage>
</organism>
<name>A0A6A6J7Y2_WESOR</name>
<proteinExistence type="predicted"/>
<dbReference type="RefSeq" id="XP_033650229.1">
    <property type="nucleotide sequence ID" value="XM_033793705.1"/>
</dbReference>
<keyword evidence="2" id="KW-1185">Reference proteome</keyword>
<accession>A0A6A6J7Y2</accession>
<protein>
    <submittedName>
        <fullName evidence="1">Uncharacterized protein</fullName>
    </submittedName>
</protein>
<evidence type="ECO:0000313" key="2">
    <source>
        <dbReference type="Proteomes" id="UP000800097"/>
    </source>
</evidence>
<sequence length="208" mass="22697">MLVPFGGIGAERGRAGEEKGCSTRPLLPLLIPIYNISRTRTTTRALPSHSTPHPSLPLISLLRTFSHPSRTQLPFFHTLTPFPSPAPTLPLTVPPITTHPASLVIKSSNSPSISMPAPYALRRHLQPPSRSHAHSFIHPTLPNLGPFSLPPFPAQVSHFTSYLIRNSGAAIRCGIGKRNRPMRVCQTTFLMPIHAQVNTMHEVSLQGA</sequence>
<dbReference type="Proteomes" id="UP000800097">
    <property type="component" value="Unassembled WGS sequence"/>
</dbReference>
<dbReference type="GeneID" id="54546880"/>
<reference evidence="1" key="1">
    <citation type="journal article" date="2020" name="Stud. Mycol.">
        <title>101 Dothideomycetes genomes: a test case for predicting lifestyles and emergence of pathogens.</title>
        <authorList>
            <person name="Haridas S."/>
            <person name="Albert R."/>
            <person name="Binder M."/>
            <person name="Bloem J."/>
            <person name="Labutti K."/>
            <person name="Salamov A."/>
            <person name="Andreopoulos B."/>
            <person name="Baker S."/>
            <person name="Barry K."/>
            <person name="Bills G."/>
            <person name="Bluhm B."/>
            <person name="Cannon C."/>
            <person name="Castanera R."/>
            <person name="Culley D."/>
            <person name="Daum C."/>
            <person name="Ezra D."/>
            <person name="Gonzalez J."/>
            <person name="Henrissat B."/>
            <person name="Kuo A."/>
            <person name="Liang C."/>
            <person name="Lipzen A."/>
            <person name="Lutzoni F."/>
            <person name="Magnuson J."/>
            <person name="Mondo S."/>
            <person name="Nolan M."/>
            <person name="Ohm R."/>
            <person name="Pangilinan J."/>
            <person name="Park H.-J."/>
            <person name="Ramirez L."/>
            <person name="Alfaro M."/>
            <person name="Sun H."/>
            <person name="Tritt A."/>
            <person name="Yoshinaga Y."/>
            <person name="Zwiers L.-H."/>
            <person name="Turgeon B."/>
            <person name="Goodwin S."/>
            <person name="Spatafora J."/>
            <person name="Crous P."/>
            <person name="Grigoriev I."/>
        </authorList>
    </citation>
    <scope>NUCLEOTIDE SEQUENCE</scope>
    <source>
        <strain evidence="1">CBS 379.55</strain>
    </source>
</reference>
<dbReference type="AlphaFoldDB" id="A0A6A6J7Y2"/>